<dbReference type="Proteomes" id="UP000054549">
    <property type="component" value="Unassembled WGS sequence"/>
</dbReference>
<evidence type="ECO:0000259" key="5">
    <source>
        <dbReference type="Pfam" id="PF20147"/>
    </source>
</evidence>
<dbReference type="GO" id="GO:0043657">
    <property type="term" value="C:host cell"/>
    <property type="evidence" value="ECO:0007669"/>
    <property type="project" value="UniProtKB-SubCell"/>
</dbReference>
<dbReference type="HOGENOM" id="CLU_524379_0_0_1"/>
<feature type="domain" description="Crinkler effector protein N-terminal" evidence="5">
    <location>
        <begin position="136"/>
        <end position="239"/>
    </location>
</feature>
<name>A0A0C2WL23_AMAMK</name>
<dbReference type="OrthoDB" id="2340858at2759"/>
<sequence>MPDDTVRVLRCLVKGTTIPMKVSPSVDDDVDDFKAMVHQRGKNGILRDTDIQDLFVWKLKNQESLIPEESLSDRVFSQGHLSTIAVKLESSARIGDIFKDQPKLGLHIVVQHVPFPQITPSGSADSNLSSLADDQLKLFCWVHDASGNPFPVVIGKCATVGELKEEIKKKKENLLGVIDPDTLELWKLSQPIPSTEIRMKVKFDQSPKEIPGSVKLDSGDALSEHFSLVLPKHVHIVVEVPSPARKRNLNDISSHEERGERHKADSSIVDDGPCYANFGFDRLRYDNTPADLVLRFYEQFWGVPLPQEHISLKNSVHDPNDEENDEENGGENGGDVLPATPPPIIDTDWTRLLIRAEYLRIYKWVEDMYEVGKVYRPSAIVVTGQPGIGQSFWAYYVLRRRLGEKRVSLWYQRSVYYLFCSEGVLVVPVTFTFNKFSPRVWTIIDSALSPSGIPSALAHFLPGVFPIYITSPKRERWSGITQSWTSHHVIMNPWTRAEIEYAIILYSNQKLDDVLQRYDS</sequence>
<feature type="domain" description="Crinkler effector protein N-terminal" evidence="5">
    <location>
        <begin position="9"/>
        <end position="111"/>
    </location>
</feature>
<keyword evidence="3" id="KW-0964">Secreted</keyword>
<dbReference type="EMBL" id="KN818273">
    <property type="protein sequence ID" value="KIL62257.1"/>
    <property type="molecule type" value="Genomic_DNA"/>
</dbReference>
<organism evidence="6 7">
    <name type="scientific">Amanita muscaria (strain Koide BX008)</name>
    <dbReference type="NCBI Taxonomy" id="946122"/>
    <lineage>
        <taxon>Eukaryota</taxon>
        <taxon>Fungi</taxon>
        <taxon>Dikarya</taxon>
        <taxon>Basidiomycota</taxon>
        <taxon>Agaricomycotina</taxon>
        <taxon>Agaricomycetes</taxon>
        <taxon>Agaricomycetidae</taxon>
        <taxon>Agaricales</taxon>
        <taxon>Pluteineae</taxon>
        <taxon>Amanitaceae</taxon>
        <taxon>Amanita</taxon>
    </lineage>
</organism>
<dbReference type="InterPro" id="IPR045379">
    <property type="entry name" value="Crinkler_N"/>
</dbReference>
<proteinExistence type="predicted"/>
<dbReference type="GO" id="GO:0005576">
    <property type="term" value="C:extracellular region"/>
    <property type="evidence" value="ECO:0007669"/>
    <property type="project" value="UniProtKB-SubCell"/>
</dbReference>
<dbReference type="STRING" id="946122.A0A0C2WL23"/>
<evidence type="ECO:0000256" key="2">
    <source>
        <dbReference type="ARBA" id="ARBA00004613"/>
    </source>
</evidence>
<evidence type="ECO:0000256" key="1">
    <source>
        <dbReference type="ARBA" id="ARBA00004340"/>
    </source>
</evidence>
<evidence type="ECO:0000256" key="3">
    <source>
        <dbReference type="ARBA" id="ARBA00022525"/>
    </source>
</evidence>
<keyword evidence="7" id="KW-1185">Reference proteome</keyword>
<dbReference type="InParanoid" id="A0A0C2WL23"/>
<evidence type="ECO:0000313" key="6">
    <source>
        <dbReference type="EMBL" id="KIL62257.1"/>
    </source>
</evidence>
<evidence type="ECO:0000256" key="4">
    <source>
        <dbReference type="SAM" id="MobiDB-lite"/>
    </source>
</evidence>
<accession>A0A0C2WL23</accession>
<feature type="compositionally biased region" description="Acidic residues" evidence="4">
    <location>
        <begin position="320"/>
        <end position="329"/>
    </location>
</feature>
<protein>
    <recommendedName>
        <fullName evidence="5">Crinkler effector protein N-terminal domain-containing protein</fullName>
    </recommendedName>
</protein>
<feature type="non-terminal residue" evidence="6">
    <location>
        <position position="520"/>
    </location>
</feature>
<reference evidence="6 7" key="1">
    <citation type="submission" date="2014-04" db="EMBL/GenBank/DDBJ databases">
        <title>Evolutionary Origins and Diversification of the Mycorrhizal Mutualists.</title>
        <authorList>
            <consortium name="DOE Joint Genome Institute"/>
            <consortium name="Mycorrhizal Genomics Consortium"/>
            <person name="Kohler A."/>
            <person name="Kuo A."/>
            <person name="Nagy L.G."/>
            <person name="Floudas D."/>
            <person name="Copeland A."/>
            <person name="Barry K.W."/>
            <person name="Cichocki N."/>
            <person name="Veneault-Fourrey C."/>
            <person name="LaButti K."/>
            <person name="Lindquist E.A."/>
            <person name="Lipzen A."/>
            <person name="Lundell T."/>
            <person name="Morin E."/>
            <person name="Murat C."/>
            <person name="Riley R."/>
            <person name="Ohm R."/>
            <person name="Sun H."/>
            <person name="Tunlid A."/>
            <person name="Henrissat B."/>
            <person name="Grigoriev I.V."/>
            <person name="Hibbett D.S."/>
            <person name="Martin F."/>
        </authorList>
    </citation>
    <scope>NUCLEOTIDE SEQUENCE [LARGE SCALE GENOMIC DNA]</scope>
    <source>
        <strain evidence="6 7">Koide BX008</strain>
    </source>
</reference>
<dbReference type="Pfam" id="PF20147">
    <property type="entry name" value="Crinkler"/>
    <property type="match status" value="2"/>
</dbReference>
<dbReference type="AlphaFoldDB" id="A0A0C2WL23"/>
<comment type="subcellular location">
    <subcellularLocation>
        <location evidence="1">Host cell</location>
    </subcellularLocation>
    <subcellularLocation>
        <location evidence="2">Secreted</location>
    </subcellularLocation>
</comment>
<evidence type="ECO:0000313" key="7">
    <source>
        <dbReference type="Proteomes" id="UP000054549"/>
    </source>
</evidence>
<feature type="region of interest" description="Disordered" evidence="4">
    <location>
        <begin position="313"/>
        <end position="340"/>
    </location>
</feature>
<gene>
    <name evidence="6" type="ORF">M378DRAFT_108566</name>
</gene>